<feature type="domain" description="Peptidase M61 N-terminal" evidence="2">
    <location>
        <begin position="10"/>
        <end position="177"/>
    </location>
</feature>
<gene>
    <name evidence="3" type="ORF">GCM10011379_37840</name>
</gene>
<dbReference type="Proteomes" id="UP000627292">
    <property type="component" value="Unassembled WGS sequence"/>
</dbReference>
<comment type="caution">
    <text evidence="3">The sequence shown here is derived from an EMBL/GenBank/DDBJ whole genome shotgun (WGS) entry which is preliminary data.</text>
</comment>
<dbReference type="Gene3D" id="1.10.390.10">
    <property type="entry name" value="Neutral Protease Domain 2"/>
    <property type="match status" value="1"/>
</dbReference>
<evidence type="ECO:0000313" key="4">
    <source>
        <dbReference type="Proteomes" id="UP000627292"/>
    </source>
</evidence>
<evidence type="ECO:0008006" key="5">
    <source>
        <dbReference type="Google" id="ProtNLM"/>
    </source>
</evidence>
<dbReference type="Pfam" id="PF05299">
    <property type="entry name" value="Peptidase_M61"/>
    <property type="match status" value="1"/>
</dbReference>
<accession>A0A917MXL0</accession>
<feature type="domain" description="Peptidase M61 catalytic" evidence="1">
    <location>
        <begin position="265"/>
        <end position="353"/>
    </location>
</feature>
<dbReference type="EMBL" id="BMIB01000004">
    <property type="protein sequence ID" value="GGH74847.1"/>
    <property type="molecule type" value="Genomic_DNA"/>
</dbReference>
<dbReference type="InterPro" id="IPR027268">
    <property type="entry name" value="Peptidase_M4/M1_CTD_sf"/>
</dbReference>
<evidence type="ECO:0000259" key="1">
    <source>
        <dbReference type="Pfam" id="PF05299"/>
    </source>
</evidence>
<keyword evidence="4" id="KW-1185">Reference proteome</keyword>
<dbReference type="SUPFAM" id="SSF55486">
    <property type="entry name" value="Metalloproteases ('zincins'), catalytic domain"/>
    <property type="match status" value="1"/>
</dbReference>
<sequence length="356" mass="40403">MYAQNAVQFHYQISMKQALSQRFQVTLNATGLTGPVVDLKMPVWMPGYYQLINYAAALDSFKVTDSNNQPVSWQQTSSSTWRIAHKTGTALQVSYHIKASQAFVAQPWLDTGHAYIAPTGIFLYAENYLNHPVTVSISPFTASQTVATGLPAIHDQPLTWQAANFDILYDSPFLIGQLEQLPDFTVQHIPHHFIGWQMGQFDRTSFQQDLKKIVTTASGIIGHIPYYQYTFLAIGPGRGGIEHLNSTTISFSGEELQSPNGRLRMLSFIAHEYFHHYNVKRIRPVALGPFDYSRENRTSQLWVSEGLTVYYEYMILRRAGIMSNEQLLEHFQQLTASYENRTGHLHQTLAQASEFT</sequence>
<proteinExistence type="predicted"/>
<name>A0A917MXL0_9BACT</name>
<evidence type="ECO:0000259" key="2">
    <source>
        <dbReference type="Pfam" id="PF17899"/>
    </source>
</evidence>
<dbReference type="InterPro" id="IPR040756">
    <property type="entry name" value="Peptidase_M61_N"/>
</dbReference>
<reference evidence="3" key="2">
    <citation type="submission" date="2020-09" db="EMBL/GenBank/DDBJ databases">
        <authorList>
            <person name="Sun Q."/>
            <person name="Zhou Y."/>
        </authorList>
    </citation>
    <scope>NUCLEOTIDE SEQUENCE</scope>
    <source>
        <strain evidence="3">CGMCC 1.15290</strain>
    </source>
</reference>
<evidence type="ECO:0000313" key="3">
    <source>
        <dbReference type="EMBL" id="GGH74847.1"/>
    </source>
</evidence>
<organism evidence="3 4">
    <name type="scientific">Filimonas zeae</name>
    <dbReference type="NCBI Taxonomy" id="1737353"/>
    <lineage>
        <taxon>Bacteria</taxon>
        <taxon>Pseudomonadati</taxon>
        <taxon>Bacteroidota</taxon>
        <taxon>Chitinophagia</taxon>
        <taxon>Chitinophagales</taxon>
        <taxon>Chitinophagaceae</taxon>
        <taxon>Filimonas</taxon>
    </lineage>
</organism>
<reference evidence="3" key="1">
    <citation type="journal article" date="2014" name="Int. J. Syst. Evol. Microbiol.">
        <title>Complete genome sequence of Corynebacterium casei LMG S-19264T (=DSM 44701T), isolated from a smear-ripened cheese.</title>
        <authorList>
            <consortium name="US DOE Joint Genome Institute (JGI-PGF)"/>
            <person name="Walter F."/>
            <person name="Albersmeier A."/>
            <person name="Kalinowski J."/>
            <person name="Ruckert C."/>
        </authorList>
    </citation>
    <scope>NUCLEOTIDE SEQUENCE</scope>
    <source>
        <strain evidence="3">CGMCC 1.15290</strain>
    </source>
</reference>
<dbReference type="AlphaFoldDB" id="A0A917MXL0"/>
<dbReference type="Pfam" id="PF17899">
    <property type="entry name" value="Peptidase_M61_N"/>
    <property type="match status" value="1"/>
</dbReference>
<dbReference type="InterPro" id="IPR007963">
    <property type="entry name" value="Peptidase_M61_catalytic"/>
</dbReference>
<protein>
    <recommendedName>
        <fullName evidence="5">M61 glycyl aminopeptidase</fullName>
    </recommendedName>
</protein>
<dbReference type="Gene3D" id="2.60.40.3650">
    <property type="match status" value="1"/>
</dbReference>